<proteinExistence type="predicted"/>
<feature type="transmembrane region" description="Helical" evidence="1">
    <location>
        <begin position="154"/>
        <end position="174"/>
    </location>
</feature>
<evidence type="ECO:0008006" key="4">
    <source>
        <dbReference type="Google" id="ProtNLM"/>
    </source>
</evidence>
<keyword evidence="1" id="KW-0472">Membrane</keyword>
<evidence type="ECO:0000313" key="3">
    <source>
        <dbReference type="Proteomes" id="UP000571017"/>
    </source>
</evidence>
<keyword evidence="1" id="KW-0812">Transmembrane</keyword>
<dbReference type="RefSeq" id="WP_181473350.1">
    <property type="nucleotide sequence ID" value="NZ_JACEFG010000003.1"/>
</dbReference>
<dbReference type="Proteomes" id="UP000571017">
    <property type="component" value="Unassembled WGS sequence"/>
</dbReference>
<protein>
    <recommendedName>
        <fullName evidence="4">ABC-2 family transporter protein</fullName>
    </recommendedName>
</protein>
<evidence type="ECO:0000313" key="2">
    <source>
        <dbReference type="EMBL" id="MBA2176325.1"/>
    </source>
</evidence>
<feature type="transmembrane region" description="Helical" evidence="1">
    <location>
        <begin position="105"/>
        <end position="134"/>
    </location>
</feature>
<feature type="transmembrane region" description="Helical" evidence="1">
    <location>
        <begin position="23"/>
        <end position="44"/>
    </location>
</feature>
<gene>
    <name evidence="2" type="ORF">H0266_15620</name>
</gene>
<sequence length="248" mass="27145">MSFVQMKASEVIGKQLVYKCKSYAGVFTSLVVIQLLGALFSLLATSGSMRSTLGYDVRVQTYTVDMVIVFTIFWGFITALLLTTRAYREDDFAFVTNRNSSNISTIAFLTLVGLISSVTAALSFYLVRVVVFLIGAEGDAVISSASVDASLLLIIFYTFGSVILFSSMGYVAGVMVQWSKLFIFILPAVVIGGLILLYQPSDGAVMNAFFSFYYREANLLFYLLKTTATAAIFYSVAVLLSNRLEVKG</sequence>
<feature type="transmembrane region" description="Helical" evidence="1">
    <location>
        <begin position="181"/>
        <end position="199"/>
    </location>
</feature>
<feature type="transmembrane region" description="Helical" evidence="1">
    <location>
        <begin position="64"/>
        <end position="84"/>
    </location>
</feature>
<dbReference type="EMBL" id="JACEFG010000003">
    <property type="protein sequence ID" value="MBA2176325.1"/>
    <property type="molecule type" value="Genomic_DNA"/>
</dbReference>
<organism evidence="2 3">
    <name type="scientific">Halobacillus locisalis</name>
    <dbReference type="NCBI Taxonomy" id="220753"/>
    <lineage>
        <taxon>Bacteria</taxon>
        <taxon>Bacillati</taxon>
        <taxon>Bacillota</taxon>
        <taxon>Bacilli</taxon>
        <taxon>Bacillales</taxon>
        <taxon>Bacillaceae</taxon>
        <taxon>Halobacillus</taxon>
    </lineage>
</organism>
<dbReference type="AlphaFoldDB" id="A0A838CX27"/>
<accession>A0A838CX27</accession>
<evidence type="ECO:0000256" key="1">
    <source>
        <dbReference type="SAM" id="Phobius"/>
    </source>
</evidence>
<name>A0A838CX27_9BACI</name>
<keyword evidence="3" id="KW-1185">Reference proteome</keyword>
<reference evidence="2 3" key="1">
    <citation type="journal article" date="2004" name="Extremophiles">
        <title>Halobacillus locisalis sp. nov., a halophilic bacterium isolated from a marine solar saltern of the Yellow Sea in Korea.</title>
        <authorList>
            <person name="Yoon J.H."/>
            <person name="Kang K.H."/>
            <person name="Oh T.K."/>
            <person name="Park Y.H."/>
        </authorList>
    </citation>
    <scope>NUCLEOTIDE SEQUENCE [LARGE SCALE GENOMIC DNA]</scope>
    <source>
        <strain evidence="2 3">KCTC 3788</strain>
    </source>
</reference>
<comment type="caution">
    <text evidence="2">The sequence shown here is derived from an EMBL/GenBank/DDBJ whole genome shotgun (WGS) entry which is preliminary data.</text>
</comment>
<keyword evidence="1" id="KW-1133">Transmembrane helix</keyword>
<feature type="transmembrane region" description="Helical" evidence="1">
    <location>
        <begin position="219"/>
        <end position="240"/>
    </location>
</feature>